<dbReference type="EMBL" id="JACHJQ010000002">
    <property type="protein sequence ID" value="MBB4905412.1"/>
    <property type="molecule type" value="Genomic_DNA"/>
</dbReference>
<dbReference type="AlphaFoldDB" id="A0A7W7VCT2"/>
<reference evidence="3 4" key="1">
    <citation type="submission" date="2020-08" db="EMBL/GenBank/DDBJ databases">
        <title>Genomic Encyclopedia of Type Strains, Phase III (KMG-III): the genomes of soil and plant-associated and newly described type strains.</title>
        <authorList>
            <person name="Whitman W."/>
        </authorList>
    </citation>
    <scope>NUCLEOTIDE SEQUENCE [LARGE SCALE GENOMIC DNA]</scope>
    <source>
        <strain evidence="3 4">CECT 8960</strain>
    </source>
</reference>
<evidence type="ECO:0008006" key="5">
    <source>
        <dbReference type="Google" id="ProtNLM"/>
    </source>
</evidence>
<accession>A0A7W7VCT2</accession>
<sequence length="214" mass="22971">MFLRRQLFVAGILGFACVAAACTTPSEGEPRPATTETAQSNPTLGSSSNENDLPFAGAPKVDDPLDTTRFEQDPCQALTADQARSLNLPTTGEPMEHVALGTGCEWKNPDTRGYAQIVFADDQQDGLSSEYQAHNDGKWEFFEELPEIEGYPAISRAGTDSRDVGNCNVIVGVADDLVFESIAQLSRANIGQKDPCEMAARVAALALRTMKAEA</sequence>
<evidence type="ECO:0000256" key="2">
    <source>
        <dbReference type="SAM" id="SignalP"/>
    </source>
</evidence>
<dbReference type="Proteomes" id="UP000520767">
    <property type="component" value="Unassembled WGS sequence"/>
</dbReference>
<comment type="caution">
    <text evidence="3">The sequence shown here is derived from an EMBL/GenBank/DDBJ whole genome shotgun (WGS) entry which is preliminary data.</text>
</comment>
<feature type="compositionally biased region" description="Polar residues" evidence="1">
    <location>
        <begin position="34"/>
        <end position="51"/>
    </location>
</feature>
<organism evidence="3 4">
    <name type="scientific">Actinophytocola algeriensis</name>
    <dbReference type="NCBI Taxonomy" id="1768010"/>
    <lineage>
        <taxon>Bacteria</taxon>
        <taxon>Bacillati</taxon>
        <taxon>Actinomycetota</taxon>
        <taxon>Actinomycetes</taxon>
        <taxon>Pseudonocardiales</taxon>
        <taxon>Pseudonocardiaceae</taxon>
    </lineage>
</organism>
<keyword evidence="4" id="KW-1185">Reference proteome</keyword>
<gene>
    <name evidence="3" type="ORF">FHR82_001629</name>
</gene>
<name>A0A7W7VCT2_9PSEU</name>
<feature type="region of interest" description="Disordered" evidence="1">
    <location>
        <begin position="24"/>
        <end position="68"/>
    </location>
</feature>
<dbReference type="InterPro" id="IPR024520">
    <property type="entry name" value="DUF3558"/>
</dbReference>
<evidence type="ECO:0000313" key="3">
    <source>
        <dbReference type="EMBL" id="MBB4905412.1"/>
    </source>
</evidence>
<keyword evidence="2" id="KW-0732">Signal</keyword>
<proteinExistence type="predicted"/>
<dbReference type="PROSITE" id="PS51257">
    <property type="entry name" value="PROKAR_LIPOPROTEIN"/>
    <property type="match status" value="1"/>
</dbReference>
<dbReference type="RefSeq" id="WP_184809653.1">
    <property type="nucleotide sequence ID" value="NZ_JACHJQ010000002.1"/>
</dbReference>
<dbReference type="Pfam" id="PF12079">
    <property type="entry name" value="DUF3558"/>
    <property type="match status" value="1"/>
</dbReference>
<feature type="chain" id="PRO_5030613894" description="DUF3558 domain-containing protein" evidence="2">
    <location>
        <begin position="22"/>
        <end position="214"/>
    </location>
</feature>
<evidence type="ECO:0000313" key="4">
    <source>
        <dbReference type="Proteomes" id="UP000520767"/>
    </source>
</evidence>
<feature type="signal peptide" evidence="2">
    <location>
        <begin position="1"/>
        <end position="21"/>
    </location>
</feature>
<evidence type="ECO:0000256" key="1">
    <source>
        <dbReference type="SAM" id="MobiDB-lite"/>
    </source>
</evidence>
<protein>
    <recommendedName>
        <fullName evidence="5">DUF3558 domain-containing protein</fullName>
    </recommendedName>
</protein>